<proteinExistence type="predicted"/>
<keyword evidence="1" id="KW-1003">Cell membrane</keyword>
<dbReference type="Gene3D" id="3.40.50.300">
    <property type="entry name" value="P-loop containing nucleotide triphosphate hydrolases"/>
    <property type="match status" value="1"/>
</dbReference>
<evidence type="ECO:0000313" key="6">
    <source>
        <dbReference type="Proteomes" id="UP000214610"/>
    </source>
</evidence>
<dbReference type="PROSITE" id="PS50893">
    <property type="entry name" value="ABC_TRANSPORTER_2"/>
    <property type="match status" value="1"/>
</dbReference>
<dbReference type="SMART" id="SM00382">
    <property type="entry name" value="AAA"/>
    <property type="match status" value="1"/>
</dbReference>
<reference evidence="6" key="1">
    <citation type="submission" date="2017-05" db="EMBL/GenBank/DDBJ databases">
        <title>Improved OligoMM genomes.</title>
        <authorList>
            <person name="Garzetti D."/>
        </authorList>
    </citation>
    <scope>NUCLEOTIDE SEQUENCE [LARGE SCALE GENOMIC DNA]</scope>
    <source>
        <strain evidence="6">YL45</strain>
    </source>
</reference>
<gene>
    <name evidence="5" type="ORF">ADH67_02180</name>
</gene>
<dbReference type="Pfam" id="PF00005">
    <property type="entry name" value="ABC_tran"/>
    <property type="match status" value="1"/>
</dbReference>
<comment type="caution">
    <text evidence="5">The sequence shown here is derived from an EMBL/GenBank/DDBJ whole genome shotgun (WGS) entry which is preliminary data.</text>
</comment>
<dbReference type="GO" id="GO:0016020">
    <property type="term" value="C:membrane"/>
    <property type="evidence" value="ECO:0007669"/>
    <property type="project" value="InterPro"/>
</dbReference>
<evidence type="ECO:0000256" key="1">
    <source>
        <dbReference type="ARBA" id="ARBA00022475"/>
    </source>
</evidence>
<dbReference type="GeneID" id="78363329"/>
<dbReference type="Proteomes" id="UP000214610">
    <property type="component" value="Unassembled WGS sequence"/>
</dbReference>
<evidence type="ECO:0000256" key="3">
    <source>
        <dbReference type="ARBA" id="ARBA00022840"/>
    </source>
</evidence>
<dbReference type="GO" id="GO:0016887">
    <property type="term" value="F:ATP hydrolysis activity"/>
    <property type="evidence" value="ECO:0007669"/>
    <property type="project" value="InterPro"/>
</dbReference>
<name>A0A227KTY1_9BURK</name>
<dbReference type="AlphaFoldDB" id="A0A227KTY1"/>
<feature type="domain" description="ABC transporter" evidence="4">
    <location>
        <begin position="33"/>
        <end position="247"/>
    </location>
</feature>
<evidence type="ECO:0000256" key="2">
    <source>
        <dbReference type="ARBA" id="ARBA00022741"/>
    </source>
</evidence>
<dbReference type="SUPFAM" id="SSF52540">
    <property type="entry name" value="P-loop containing nucleoside triphosphate hydrolases"/>
    <property type="match status" value="1"/>
</dbReference>
<dbReference type="GO" id="GO:0005524">
    <property type="term" value="F:ATP binding"/>
    <property type="evidence" value="ECO:0007669"/>
    <property type="project" value="UniProtKB-KW"/>
</dbReference>
<dbReference type="InterPro" id="IPR003593">
    <property type="entry name" value="AAA+_ATPase"/>
</dbReference>
<accession>A0A227KTY1</accession>
<dbReference type="EMBL" id="NHMP01000001">
    <property type="protein sequence ID" value="OXE51354.1"/>
    <property type="molecule type" value="Genomic_DNA"/>
</dbReference>
<dbReference type="RefSeq" id="WP_066595614.1">
    <property type="nucleotide sequence ID" value="NZ_CAJTBZ010000050.1"/>
</dbReference>
<dbReference type="InterPro" id="IPR027417">
    <property type="entry name" value="P-loop_NTPase"/>
</dbReference>
<dbReference type="InterPro" id="IPR050683">
    <property type="entry name" value="Bact_Polysacc_Export_ATP-bd"/>
</dbReference>
<evidence type="ECO:0000313" key="5">
    <source>
        <dbReference type="EMBL" id="OXE51354.1"/>
    </source>
</evidence>
<dbReference type="InterPro" id="IPR015860">
    <property type="entry name" value="ABC_transpr_TagH-like"/>
</dbReference>
<dbReference type="PANTHER" id="PTHR46743">
    <property type="entry name" value="TEICHOIC ACIDS EXPORT ATP-BINDING PROTEIN TAGH"/>
    <property type="match status" value="1"/>
</dbReference>
<dbReference type="CDD" id="cd03220">
    <property type="entry name" value="ABC_KpsT_Wzt"/>
    <property type="match status" value="1"/>
</dbReference>
<keyword evidence="6" id="KW-1185">Reference proteome</keyword>
<keyword evidence="1" id="KW-0472">Membrane</keyword>
<dbReference type="PANTHER" id="PTHR46743:SF3">
    <property type="entry name" value="ABC-TYPE POLYSACCHARIDE_POLYOL PHOSPHATE TRANSPORT SYSTEM, ATPASE COMPONENT"/>
    <property type="match status" value="1"/>
</dbReference>
<protein>
    <submittedName>
        <fullName evidence="5">ABC transporter ATP-binding protein</fullName>
    </submittedName>
</protein>
<organism evidence="5 6">
    <name type="scientific">Turicimonas muris</name>
    <dbReference type="NCBI Taxonomy" id="1796652"/>
    <lineage>
        <taxon>Bacteria</taxon>
        <taxon>Pseudomonadati</taxon>
        <taxon>Pseudomonadota</taxon>
        <taxon>Betaproteobacteria</taxon>
        <taxon>Burkholderiales</taxon>
        <taxon>Sutterellaceae</taxon>
        <taxon>Turicimonas</taxon>
    </lineage>
</organism>
<sequence length="247" mass="27181">MGKIILKKVCVDIPVYNSQGRSLKKTMMGIATGGRIGLTEAGKTVIRSLDNIDLQIAPLERVGIIGHNGSGKSTLLRVLGKVYAPSSGEIKIDGKIGSLIDISLGIDGEATGIENIYLRAALLGVPKKQVDRDLQSLIEFTELGDFINMPVRTYSTGMHLRLAFAVSTMISPEILLMDEWLSVGDNNFQARAEERLNKLIQRTNILVIASHSRALIERCCTRVIWLEHGKIKMDGVPSEICPLYFNY</sequence>
<dbReference type="GO" id="GO:0140359">
    <property type="term" value="F:ABC-type transporter activity"/>
    <property type="evidence" value="ECO:0007669"/>
    <property type="project" value="InterPro"/>
</dbReference>
<evidence type="ECO:0000259" key="4">
    <source>
        <dbReference type="PROSITE" id="PS50893"/>
    </source>
</evidence>
<dbReference type="InterPro" id="IPR003439">
    <property type="entry name" value="ABC_transporter-like_ATP-bd"/>
</dbReference>
<keyword evidence="2" id="KW-0547">Nucleotide-binding</keyword>
<keyword evidence="3 5" id="KW-0067">ATP-binding</keyword>